<sequence>MENRAHALVAGIFVLLLGLAAGFALWWFTDQRDELTTYHLVSTGSVTGLNPQAQVRFRGISAGKVNNIRIDPDDPRNIIVSIEVRSDLPITHGTRATLGYQGVTGLAFVQLDDRGDDPRPLISDGRRPARLALEAGLFEQLSDAALDAVSRFRRVSDDVGSFFDETNVARFRNTLQTLESAATGLDKTLSEAPEVMADLRRMLSEENARHLASALEGLDRLSNRAVPLTEEAQTVLGRLDELLGTLGALARATGDSFLDTSLPQLNNLLAELTDTSARLGRLIDEVDAAPQMLITGRSERKPGPGEDGFRP</sequence>
<dbReference type="EMBL" id="WTVM01000048">
    <property type="protein sequence ID" value="NMG03225.1"/>
    <property type="molecule type" value="Genomic_DNA"/>
</dbReference>
<feature type="domain" description="Mce/MlaD" evidence="2">
    <location>
        <begin position="41"/>
        <end position="113"/>
    </location>
</feature>
<name>A0A972FEG5_9RHOO</name>
<dbReference type="PANTHER" id="PTHR36698">
    <property type="entry name" value="BLL5892 PROTEIN"/>
    <property type="match status" value="1"/>
</dbReference>
<dbReference type="Pfam" id="PF02470">
    <property type="entry name" value="MlaD"/>
    <property type="match status" value="1"/>
</dbReference>
<evidence type="ECO:0000256" key="1">
    <source>
        <dbReference type="SAM" id="Phobius"/>
    </source>
</evidence>
<dbReference type="Proteomes" id="UP000599523">
    <property type="component" value="Unassembled WGS sequence"/>
</dbReference>
<keyword evidence="1" id="KW-1133">Transmembrane helix</keyword>
<dbReference type="PANTHER" id="PTHR36698:SF2">
    <property type="entry name" value="MCE_MLAD DOMAIN-CONTAINING PROTEIN"/>
    <property type="match status" value="1"/>
</dbReference>
<keyword evidence="1" id="KW-0472">Membrane</keyword>
<accession>A0A972FEG5</accession>
<gene>
    <name evidence="3" type="ORF">GPA21_09590</name>
</gene>
<comment type="caution">
    <text evidence="3">The sequence shown here is derived from an EMBL/GenBank/DDBJ whole genome shotgun (WGS) entry which is preliminary data.</text>
</comment>
<dbReference type="InterPro" id="IPR003399">
    <property type="entry name" value="Mce/MlaD"/>
</dbReference>
<dbReference type="AlphaFoldDB" id="A0A972FEG5"/>
<organism evidence="3 4">
    <name type="scientific">Azoarcus taiwanensis</name>
    <dbReference type="NCBI Taxonomy" id="666964"/>
    <lineage>
        <taxon>Bacteria</taxon>
        <taxon>Pseudomonadati</taxon>
        <taxon>Pseudomonadota</taxon>
        <taxon>Betaproteobacteria</taxon>
        <taxon>Rhodocyclales</taxon>
        <taxon>Zoogloeaceae</taxon>
        <taxon>Azoarcus</taxon>
    </lineage>
</organism>
<protein>
    <submittedName>
        <fullName evidence="3">MCE family protein</fullName>
    </submittedName>
</protein>
<reference evidence="3" key="1">
    <citation type="submission" date="2019-12" db="EMBL/GenBank/DDBJ databases">
        <title>Comparative genomics gives insights into the taxonomy of the Azoarcus-Aromatoleum group and reveals separate origins of nif in the plant-associated Azoarcus and non-plant-associated Aromatoleum sub-groups.</title>
        <authorList>
            <person name="Lafos M."/>
            <person name="Maluk M."/>
            <person name="Batista M."/>
            <person name="Junghare M."/>
            <person name="Carmona M."/>
            <person name="Faoro H."/>
            <person name="Cruz L.M."/>
            <person name="Battistoni F."/>
            <person name="De Souza E."/>
            <person name="Pedrosa F."/>
            <person name="Chen W.-M."/>
            <person name="Poole P.S."/>
            <person name="Dixon R.A."/>
            <person name="James E.K."/>
        </authorList>
    </citation>
    <scope>NUCLEOTIDE SEQUENCE</scope>
    <source>
        <strain evidence="3">NSC3</strain>
    </source>
</reference>
<feature type="transmembrane region" description="Helical" evidence="1">
    <location>
        <begin position="7"/>
        <end position="28"/>
    </location>
</feature>
<proteinExistence type="predicted"/>
<evidence type="ECO:0000313" key="4">
    <source>
        <dbReference type="Proteomes" id="UP000599523"/>
    </source>
</evidence>
<keyword evidence="4" id="KW-1185">Reference proteome</keyword>
<keyword evidence="1" id="KW-0812">Transmembrane</keyword>
<evidence type="ECO:0000313" key="3">
    <source>
        <dbReference type="EMBL" id="NMG03225.1"/>
    </source>
</evidence>
<dbReference type="RefSeq" id="WP_168987979.1">
    <property type="nucleotide sequence ID" value="NZ_CAWPHM010000273.1"/>
</dbReference>
<evidence type="ECO:0000259" key="2">
    <source>
        <dbReference type="Pfam" id="PF02470"/>
    </source>
</evidence>